<comment type="caution">
    <text evidence="1">The sequence shown here is derived from an EMBL/GenBank/DDBJ whole genome shotgun (WGS) entry which is preliminary data.</text>
</comment>
<protein>
    <submittedName>
        <fullName evidence="1">DUF3224 domain-containing protein</fullName>
    </submittedName>
</protein>
<dbReference type="AlphaFoldDB" id="A0A3A8ITG8"/>
<organism evidence="1 2">
    <name type="scientific">Corallococcus exercitus</name>
    <dbReference type="NCBI Taxonomy" id="2316736"/>
    <lineage>
        <taxon>Bacteria</taxon>
        <taxon>Pseudomonadati</taxon>
        <taxon>Myxococcota</taxon>
        <taxon>Myxococcia</taxon>
        <taxon>Myxococcales</taxon>
        <taxon>Cystobacterineae</taxon>
        <taxon>Myxococcaceae</taxon>
        <taxon>Corallococcus</taxon>
    </lineage>
</organism>
<dbReference type="SUPFAM" id="SSF159238">
    <property type="entry name" value="SO1590-like"/>
    <property type="match status" value="1"/>
</dbReference>
<accession>A0A3A8ITG8</accession>
<sequence length="135" mass="14020">MTKRANGPFDVKLTPMAPEAGVVEGAPGRMALDKRFHGALEATSQGQMLAVRTAVEGSAGYVAMERVSGTLDGRSGTFALQHFGVMTRGAPHLVISVVPDSGTGELTGLAGSMTIDIAPGGKHSYDFQYTLPDKA</sequence>
<dbReference type="EMBL" id="JABFJV010000085">
    <property type="protein sequence ID" value="NOK34854.1"/>
    <property type="molecule type" value="Genomic_DNA"/>
</dbReference>
<gene>
    <name evidence="1" type="ORF">HMI49_16770</name>
</gene>
<keyword evidence="2" id="KW-1185">Reference proteome</keyword>
<dbReference type="RefSeq" id="WP_120523420.1">
    <property type="nucleotide sequence ID" value="NZ_JABFJV010000085.1"/>
</dbReference>
<name>A0A3A8ITG8_9BACT</name>
<dbReference type="OrthoDB" id="69764at2"/>
<evidence type="ECO:0000313" key="1">
    <source>
        <dbReference type="EMBL" id="NOK34854.1"/>
    </source>
</evidence>
<dbReference type="InterPro" id="IPR023159">
    <property type="entry name" value="SO1590-like_sf"/>
</dbReference>
<dbReference type="InterPro" id="IPR021607">
    <property type="entry name" value="DUF3224"/>
</dbReference>
<dbReference type="Proteomes" id="UP000563426">
    <property type="component" value="Unassembled WGS sequence"/>
</dbReference>
<dbReference type="Pfam" id="PF11528">
    <property type="entry name" value="DUF3224"/>
    <property type="match status" value="1"/>
</dbReference>
<dbReference type="Gene3D" id="2.40.350.10">
    <property type="entry name" value="SO1590-like"/>
    <property type="match status" value="1"/>
</dbReference>
<reference evidence="1 2" key="1">
    <citation type="submission" date="2020-05" db="EMBL/GenBank/DDBJ databases">
        <authorList>
            <person name="Whitworth D."/>
        </authorList>
    </citation>
    <scope>NUCLEOTIDE SEQUENCE [LARGE SCALE GENOMIC DNA]</scope>
    <source>
        <strain evidence="1 2">AB043B</strain>
    </source>
</reference>
<evidence type="ECO:0000313" key="2">
    <source>
        <dbReference type="Proteomes" id="UP000563426"/>
    </source>
</evidence>
<proteinExistence type="predicted"/>